<sequence length="183" mass="20950">GARQAGRGRGGVLALRAASPSESFDEPRRPGETDDGEGEDVDLSRLGTLRFAFDVIHQGMNCESSTALELTRELQQWVEENEGVDYKGMKTRHWARRLTRGLGRHRALRQWLWTKGVAHTLEELTRRSEQHTQRYEAISHHHAALRGEVVDLDGNDLQEVTPEEYAQAVAFMVSEWWVCKTRW</sequence>
<proteinExistence type="predicted"/>
<protein>
    <submittedName>
        <fullName evidence="2">Uncharacterized protein</fullName>
    </submittedName>
</protein>
<feature type="region of interest" description="Disordered" evidence="1">
    <location>
        <begin position="1"/>
        <end position="41"/>
    </location>
</feature>
<feature type="non-terminal residue" evidence="2">
    <location>
        <position position="183"/>
    </location>
</feature>
<comment type="caution">
    <text evidence="2">The sequence shown here is derived from an EMBL/GenBank/DDBJ whole genome shotgun (WGS) entry which is preliminary data.</text>
</comment>
<feature type="non-terminal residue" evidence="2">
    <location>
        <position position="1"/>
    </location>
</feature>
<evidence type="ECO:0000313" key="3">
    <source>
        <dbReference type="Proteomes" id="UP001189429"/>
    </source>
</evidence>
<dbReference type="EMBL" id="CAUYUJ010017528">
    <property type="protein sequence ID" value="CAK0875564.1"/>
    <property type="molecule type" value="Genomic_DNA"/>
</dbReference>
<reference evidence="2" key="1">
    <citation type="submission" date="2023-10" db="EMBL/GenBank/DDBJ databases">
        <authorList>
            <person name="Chen Y."/>
            <person name="Shah S."/>
            <person name="Dougan E. K."/>
            <person name="Thang M."/>
            <person name="Chan C."/>
        </authorList>
    </citation>
    <scope>NUCLEOTIDE SEQUENCE [LARGE SCALE GENOMIC DNA]</scope>
</reference>
<gene>
    <name evidence="2" type="ORF">PCOR1329_LOCUS60206</name>
</gene>
<keyword evidence="3" id="KW-1185">Reference proteome</keyword>
<evidence type="ECO:0000256" key="1">
    <source>
        <dbReference type="SAM" id="MobiDB-lite"/>
    </source>
</evidence>
<accession>A0ABN9VTI6</accession>
<name>A0ABN9VTI6_9DINO</name>
<dbReference type="Proteomes" id="UP001189429">
    <property type="component" value="Unassembled WGS sequence"/>
</dbReference>
<evidence type="ECO:0000313" key="2">
    <source>
        <dbReference type="EMBL" id="CAK0875564.1"/>
    </source>
</evidence>
<organism evidence="2 3">
    <name type="scientific">Prorocentrum cordatum</name>
    <dbReference type="NCBI Taxonomy" id="2364126"/>
    <lineage>
        <taxon>Eukaryota</taxon>
        <taxon>Sar</taxon>
        <taxon>Alveolata</taxon>
        <taxon>Dinophyceae</taxon>
        <taxon>Prorocentrales</taxon>
        <taxon>Prorocentraceae</taxon>
        <taxon>Prorocentrum</taxon>
    </lineage>
</organism>